<name>S9TFF9_9TRYP</name>
<keyword evidence="3" id="KW-1185">Reference proteome</keyword>
<feature type="region of interest" description="Disordered" evidence="1">
    <location>
        <begin position="1"/>
        <end position="93"/>
    </location>
</feature>
<protein>
    <submittedName>
        <fullName evidence="2">Uncharacterized protein</fullName>
    </submittedName>
</protein>
<reference evidence="2 3" key="1">
    <citation type="journal article" date="2013" name="PLoS ONE">
        <title>Predicting the Proteins of Angomonas deanei, Strigomonas culicis and Their Respective Endosymbionts Reveals New Aspects of the Trypanosomatidae Family.</title>
        <authorList>
            <person name="Motta M.C."/>
            <person name="Martins A.C."/>
            <person name="de Souza S.S."/>
            <person name="Catta-Preta C.M."/>
            <person name="Silva R."/>
            <person name="Klein C.C."/>
            <person name="de Almeida L.G."/>
            <person name="de Lima Cunha O."/>
            <person name="Ciapina L.P."/>
            <person name="Brocchi M."/>
            <person name="Colabardini A.C."/>
            <person name="de Araujo Lima B."/>
            <person name="Machado C.R."/>
            <person name="de Almeida Soares C.M."/>
            <person name="Probst C.M."/>
            <person name="de Menezes C.B."/>
            <person name="Thompson C.E."/>
            <person name="Bartholomeu D.C."/>
            <person name="Gradia D.F."/>
            <person name="Pavoni D.P."/>
            <person name="Grisard E.C."/>
            <person name="Fantinatti-Garboggini F."/>
            <person name="Marchini F.K."/>
            <person name="Rodrigues-Luiz G.F."/>
            <person name="Wagner G."/>
            <person name="Goldman G.H."/>
            <person name="Fietto J.L."/>
            <person name="Elias M.C."/>
            <person name="Goldman M.H."/>
            <person name="Sagot M.F."/>
            <person name="Pereira M."/>
            <person name="Stoco P.H."/>
            <person name="de Mendonca-Neto R.P."/>
            <person name="Teixeira S.M."/>
            <person name="Maciel T.E."/>
            <person name="de Oliveira Mendes T.A."/>
            <person name="Urmenyi T.P."/>
            <person name="de Souza W."/>
            <person name="Schenkman S."/>
            <person name="de Vasconcelos A.T."/>
        </authorList>
    </citation>
    <scope>NUCLEOTIDE SEQUENCE [LARGE SCALE GENOMIC DNA]</scope>
</reference>
<dbReference type="EMBL" id="ATMH01011868">
    <property type="protein sequence ID" value="EPY15654.1"/>
    <property type="molecule type" value="Genomic_DNA"/>
</dbReference>
<feature type="compositionally biased region" description="Basic and acidic residues" evidence="1">
    <location>
        <begin position="19"/>
        <end position="35"/>
    </location>
</feature>
<dbReference type="AlphaFoldDB" id="S9TFF9"/>
<evidence type="ECO:0000313" key="2">
    <source>
        <dbReference type="EMBL" id="EPY15654.1"/>
    </source>
</evidence>
<feature type="compositionally biased region" description="Polar residues" evidence="1">
    <location>
        <begin position="1"/>
        <end position="12"/>
    </location>
</feature>
<organism evidence="2 3">
    <name type="scientific">Strigomonas culicis</name>
    <dbReference type="NCBI Taxonomy" id="28005"/>
    <lineage>
        <taxon>Eukaryota</taxon>
        <taxon>Discoba</taxon>
        <taxon>Euglenozoa</taxon>
        <taxon>Kinetoplastea</taxon>
        <taxon>Metakinetoplastina</taxon>
        <taxon>Trypanosomatida</taxon>
        <taxon>Trypanosomatidae</taxon>
        <taxon>Strigomonadinae</taxon>
        <taxon>Strigomonas</taxon>
    </lineage>
</organism>
<proteinExistence type="predicted"/>
<evidence type="ECO:0000313" key="3">
    <source>
        <dbReference type="Proteomes" id="UP000015354"/>
    </source>
</evidence>
<feature type="compositionally biased region" description="Low complexity" evidence="1">
    <location>
        <begin position="46"/>
        <end position="63"/>
    </location>
</feature>
<gene>
    <name evidence="2" type="ORF">STCU_11860</name>
</gene>
<evidence type="ECO:0000256" key="1">
    <source>
        <dbReference type="SAM" id="MobiDB-lite"/>
    </source>
</evidence>
<comment type="caution">
    <text evidence="2">The sequence shown here is derived from an EMBL/GenBank/DDBJ whole genome shotgun (WGS) entry which is preliminary data.</text>
</comment>
<accession>S9TFF9</accession>
<sequence length="93" mass="9566">MNNGGITGTALTIGSMPPIRRERSMRALSRFHGDGDNAESDATKEGVSGAPAATGAASLASRKASMKSFRAGGPAHPSFRRLPSNAKLKGKNV</sequence>
<dbReference type="Proteomes" id="UP000015354">
    <property type="component" value="Unassembled WGS sequence"/>
</dbReference>